<dbReference type="EMBL" id="LAVA02000022">
    <property type="protein sequence ID" value="OIJ67761.1"/>
    <property type="molecule type" value="Genomic_DNA"/>
</dbReference>
<dbReference type="AlphaFoldDB" id="A0A1J4NZ57"/>
<evidence type="ECO:0000256" key="2">
    <source>
        <dbReference type="ARBA" id="ARBA00022692"/>
    </source>
</evidence>
<feature type="domain" description="Major facilitator superfamily (MFS) profile" evidence="6">
    <location>
        <begin position="36"/>
        <end position="426"/>
    </location>
</feature>
<evidence type="ECO:0000256" key="1">
    <source>
        <dbReference type="ARBA" id="ARBA00004651"/>
    </source>
</evidence>
<proteinExistence type="predicted"/>
<dbReference type="GO" id="GO:0005886">
    <property type="term" value="C:plasma membrane"/>
    <property type="evidence" value="ECO:0007669"/>
    <property type="project" value="UniProtKB-SubCell"/>
</dbReference>
<organism evidence="7 8">
    <name type="scientific">Streptomyces mangrovisoli</name>
    <dbReference type="NCBI Taxonomy" id="1428628"/>
    <lineage>
        <taxon>Bacteria</taxon>
        <taxon>Bacillati</taxon>
        <taxon>Actinomycetota</taxon>
        <taxon>Actinomycetes</taxon>
        <taxon>Kitasatosporales</taxon>
        <taxon>Streptomycetaceae</taxon>
        <taxon>Streptomyces</taxon>
    </lineage>
</organism>
<keyword evidence="2 5" id="KW-0812">Transmembrane</keyword>
<dbReference type="InterPro" id="IPR050327">
    <property type="entry name" value="Proton-linked_MCT"/>
</dbReference>
<dbReference type="Proteomes" id="UP000034196">
    <property type="component" value="Unassembled WGS sequence"/>
</dbReference>
<gene>
    <name evidence="7" type="ORF">WN71_011170</name>
</gene>
<evidence type="ECO:0000313" key="8">
    <source>
        <dbReference type="Proteomes" id="UP000034196"/>
    </source>
</evidence>
<feature type="transmembrane region" description="Helical" evidence="5">
    <location>
        <begin position="372"/>
        <end position="391"/>
    </location>
</feature>
<feature type="transmembrane region" description="Helical" evidence="5">
    <location>
        <begin position="36"/>
        <end position="62"/>
    </location>
</feature>
<dbReference type="OrthoDB" id="4029083at2"/>
<dbReference type="PANTHER" id="PTHR11360:SF308">
    <property type="entry name" value="BLL3089 PROTEIN"/>
    <property type="match status" value="1"/>
</dbReference>
<evidence type="ECO:0000259" key="6">
    <source>
        <dbReference type="PROSITE" id="PS50850"/>
    </source>
</evidence>
<keyword evidence="3 5" id="KW-1133">Transmembrane helix</keyword>
<feature type="transmembrane region" description="Helical" evidence="5">
    <location>
        <begin position="281"/>
        <end position="305"/>
    </location>
</feature>
<comment type="caution">
    <text evidence="7">The sequence shown here is derived from an EMBL/GenBank/DDBJ whole genome shotgun (WGS) entry which is preliminary data.</text>
</comment>
<feature type="transmembrane region" description="Helical" evidence="5">
    <location>
        <begin position="198"/>
        <end position="217"/>
    </location>
</feature>
<sequence length="446" mass="45978">MTTSVPAGDFVPPPSTAGWRPYLVDLWKAPARARAALAGSLLLMLVSPSGLSAMTTYIVPAFSRDTGTRPADGILVFVTLPLLVGPVVLPFAGRLTDRLGARRVAVPAGVAYAATTALVPLCAPSVPLVAVMLILAAVCGFMASLGVVFKVVSTWLPQHKGVGFALIGVVSSLGAAVFSPVFQWLISGGGGLGWKGTYFVAAGLIAVVALPTALFLVSEPAVPTAVPTKAPPPLPGVELRKALSTRVWISITVALALAAAGTMTMRQIAVDFFGERGFSEATVSLAVSGLFTASVVGLFVGGLALDRTDRPWVVVPMLAAVPAGLLVGFLDHGSTPLLYVTMFLLGFAYGAESALGPFLIARYFGLAAFGQLQGLTLAIATLSLGLAPYLVSAAEGWTGSYTGPVLTLLVLTLAAVVLTALLPKFPPAWDTGRTPDRTTERTTDPV</sequence>
<dbReference type="Pfam" id="PF07690">
    <property type="entry name" value="MFS_1"/>
    <property type="match status" value="2"/>
</dbReference>
<feature type="transmembrane region" description="Helical" evidence="5">
    <location>
        <begin position="312"/>
        <end position="330"/>
    </location>
</feature>
<accession>A0A1J4NZ57</accession>
<dbReference type="InterPro" id="IPR036259">
    <property type="entry name" value="MFS_trans_sf"/>
</dbReference>
<protein>
    <submittedName>
        <fullName evidence="7">MFS transporter</fullName>
    </submittedName>
</protein>
<evidence type="ECO:0000256" key="4">
    <source>
        <dbReference type="ARBA" id="ARBA00023136"/>
    </source>
</evidence>
<feature type="transmembrane region" description="Helical" evidence="5">
    <location>
        <begin position="74"/>
        <end position="92"/>
    </location>
</feature>
<evidence type="ECO:0000256" key="3">
    <source>
        <dbReference type="ARBA" id="ARBA00022989"/>
    </source>
</evidence>
<feature type="transmembrane region" description="Helical" evidence="5">
    <location>
        <begin position="164"/>
        <end position="186"/>
    </location>
</feature>
<feature type="transmembrane region" description="Helical" evidence="5">
    <location>
        <begin position="403"/>
        <end position="423"/>
    </location>
</feature>
<dbReference type="STRING" id="1428628.WN71_011170"/>
<evidence type="ECO:0000256" key="5">
    <source>
        <dbReference type="SAM" id="Phobius"/>
    </source>
</evidence>
<feature type="transmembrane region" description="Helical" evidence="5">
    <location>
        <begin position="336"/>
        <end position="360"/>
    </location>
</feature>
<dbReference type="GO" id="GO:0022857">
    <property type="term" value="F:transmembrane transporter activity"/>
    <property type="evidence" value="ECO:0007669"/>
    <property type="project" value="InterPro"/>
</dbReference>
<feature type="transmembrane region" description="Helical" evidence="5">
    <location>
        <begin position="247"/>
        <end position="269"/>
    </location>
</feature>
<name>A0A1J4NZ57_9ACTN</name>
<feature type="transmembrane region" description="Helical" evidence="5">
    <location>
        <begin position="104"/>
        <end position="123"/>
    </location>
</feature>
<reference evidence="7" key="1">
    <citation type="submission" date="2016-10" db="EMBL/GenBank/DDBJ databases">
        <title>Genome sequence of Streptomyces mangrovisoli MUSC 149.</title>
        <authorList>
            <person name="Lee L.-H."/>
            <person name="Ser H.-L."/>
        </authorList>
    </citation>
    <scope>NUCLEOTIDE SEQUENCE [LARGE SCALE GENOMIC DNA]</scope>
    <source>
        <strain evidence="7">MUSC 149</strain>
    </source>
</reference>
<feature type="transmembrane region" description="Helical" evidence="5">
    <location>
        <begin position="129"/>
        <end position="152"/>
    </location>
</feature>
<dbReference type="InterPro" id="IPR011701">
    <property type="entry name" value="MFS"/>
</dbReference>
<keyword evidence="8" id="KW-1185">Reference proteome</keyword>
<dbReference type="Gene3D" id="1.20.1250.20">
    <property type="entry name" value="MFS general substrate transporter like domains"/>
    <property type="match status" value="2"/>
</dbReference>
<dbReference type="SUPFAM" id="SSF103473">
    <property type="entry name" value="MFS general substrate transporter"/>
    <property type="match status" value="1"/>
</dbReference>
<dbReference type="PANTHER" id="PTHR11360">
    <property type="entry name" value="MONOCARBOXYLATE TRANSPORTER"/>
    <property type="match status" value="1"/>
</dbReference>
<dbReference type="InterPro" id="IPR020846">
    <property type="entry name" value="MFS_dom"/>
</dbReference>
<comment type="subcellular location">
    <subcellularLocation>
        <location evidence="1">Cell membrane</location>
        <topology evidence="1">Multi-pass membrane protein</topology>
    </subcellularLocation>
</comment>
<dbReference type="RefSeq" id="WP_046588352.1">
    <property type="nucleotide sequence ID" value="NZ_LAVA02000022.1"/>
</dbReference>
<evidence type="ECO:0000313" key="7">
    <source>
        <dbReference type="EMBL" id="OIJ67761.1"/>
    </source>
</evidence>
<dbReference type="PROSITE" id="PS50850">
    <property type="entry name" value="MFS"/>
    <property type="match status" value="1"/>
</dbReference>
<keyword evidence="4 5" id="KW-0472">Membrane</keyword>